<dbReference type="OrthoDB" id="5427134at2759"/>
<dbReference type="AlphaFoldDB" id="A0A3N2PJC6"/>
<feature type="region of interest" description="Disordered" evidence="1">
    <location>
        <begin position="811"/>
        <end position="863"/>
    </location>
</feature>
<feature type="compositionally biased region" description="Polar residues" evidence="1">
    <location>
        <begin position="922"/>
        <end position="936"/>
    </location>
</feature>
<dbReference type="GeneID" id="39581207"/>
<feature type="region of interest" description="Disordered" evidence="1">
    <location>
        <begin position="213"/>
        <end position="277"/>
    </location>
</feature>
<keyword evidence="3" id="KW-1185">Reference proteome</keyword>
<sequence>MSSTGFDPPLPGSSFFNIYNDAEPARNPVDLPAGGCNFVDLTPGANGTKCGCRRFWSRFAAGRAYADNLGSDHSAWCMCSHHACYHDDDRAPETPTSARPTLGQENERPKVAREPLSPVVQEASFRLTTGLPDPLDFLNQDASRQGNLPSQQASSGLPDTLRWGGSVQQSQPANSALPPIPPQCLIASQISSTTSSQSRYLRPFAGRGLRTLSGVAQSNPRSPLQDKSQDIQAATTAAQQDAGGDHTMLEADDPPLSAANTPRGRPQDPIIEDRPASDIFGGPSRQTFQHLSDTVQGHEQRLDRLENVSFSAGGHDECHDKHDSTDLRVTDLEVRVEEVERLLNDTSSNGTARQVRRRPGADESTNSVVSVSTNATSRAAESSEVFSHLQSLQSQILQLRTYMPSYMHAWEVEVVFLPFPLRRIWQERYDFKTELTLHMDEWTQLPNTHSAASMRAQSPFCGDWAEAGRDHDWLLPKACGPRSIIDKRLRSRGLVRTISVKGPDARSVQAAIHAAFGDNLSDMSAAAPPPASRRRSVDGKIARFLGLQNPWVPLRKIHKDSRLRFLAPAEMVTPALWDATFLNSVVMRSSEPRLFITHPEAYLQDAHAFNSGWTWQKIRELSRVYPDSSHSAAALQVPEADALEDYWNWNEQLDEPASAQSSLNLRQARQRISLSPSQHFFTLKSSLRSPSPFVSRRQTPSVREPQVSRPLRIRTTSMPPSALKSFSPSIAKRRVASYGQQRNEGGSAQGHALSSPSAATALKRKRTRSPSRPRNTPRWTASPSPALAGFISDEWPPHHQARGVTPLYYATPFSNAPPTDARPRHNPAMGDGDTSDGHDEEDVDVGSTTPHHDHGDGMSHFDGDARARGMLVENSRDVLQPRQLQPEDEPWPGIEDLDHVSDGENIDPLFSPAAEDDDDATSVASSQPSEYPSTNRGWELPGADHDMDFDIHEDDDRS</sequence>
<name>A0A3N2PJC6_SODAK</name>
<feature type="compositionally biased region" description="Polar residues" evidence="1">
    <location>
        <begin position="214"/>
        <end position="226"/>
    </location>
</feature>
<feature type="compositionally biased region" description="Polar residues" evidence="1">
    <location>
        <begin position="738"/>
        <end position="758"/>
    </location>
</feature>
<feature type="compositionally biased region" description="Polar residues" evidence="1">
    <location>
        <begin position="140"/>
        <end position="157"/>
    </location>
</feature>
<feature type="region of interest" description="Disordered" evidence="1">
    <location>
        <begin position="345"/>
        <end position="369"/>
    </location>
</feature>
<gene>
    <name evidence="2" type="ORF">SODALDRAFT_337848</name>
</gene>
<reference evidence="2 3" key="1">
    <citation type="journal article" date="2018" name="Mol. Ecol.">
        <title>The obligate alkalophilic soda-lake fungus Sodiomyces alkalinus has shifted to a protein diet.</title>
        <authorList>
            <person name="Grum-Grzhimaylo A.A."/>
            <person name="Falkoski D.L."/>
            <person name="van den Heuvel J."/>
            <person name="Valero-Jimenez C.A."/>
            <person name="Min B."/>
            <person name="Choi I.G."/>
            <person name="Lipzen A."/>
            <person name="Daum C.G."/>
            <person name="Aanen D.K."/>
            <person name="Tsang A."/>
            <person name="Henrissat B."/>
            <person name="Bilanenko E.N."/>
            <person name="de Vries R.P."/>
            <person name="van Kan J.A.L."/>
            <person name="Grigoriev I.V."/>
            <person name="Debets A.J.M."/>
        </authorList>
    </citation>
    <scope>NUCLEOTIDE SEQUENCE [LARGE SCALE GENOMIC DNA]</scope>
    <source>
        <strain evidence="2 3">F11</strain>
    </source>
</reference>
<feature type="compositionally biased region" description="Basic and acidic residues" evidence="1">
    <location>
        <begin position="942"/>
        <end position="958"/>
    </location>
</feature>
<dbReference type="STRING" id="1314773.A0A3N2PJC6"/>
<accession>A0A3N2PJC6</accession>
<protein>
    <submittedName>
        <fullName evidence="2">Uncharacterized protein</fullName>
    </submittedName>
</protein>
<dbReference type="EMBL" id="ML119066">
    <property type="protein sequence ID" value="ROT34633.1"/>
    <property type="molecule type" value="Genomic_DNA"/>
</dbReference>
<feature type="compositionally biased region" description="Basic residues" evidence="1">
    <location>
        <begin position="762"/>
        <end position="771"/>
    </location>
</feature>
<feature type="region of interest" description="Disordered" evidence="1">
    <location>
        <begin position="88"/>
        <end position="118"/>
    </location>
</feature>
<proteinExistence type="predicted"/>
<feature type="compositionally biased region" description="Polar residues" evidence="1">
    <location>
        <begin position="714"/>
        <end position="728"/>
    </location>
</feature>
<feature type="region of interest" description="Disordered" evidence="1">
    <location>
        <begin position="875"/>
        <end position="958"/>
    </location>
</feature>
<feature type="region of interest" description="Disordered" evidence="1">
    <location>
        <begin position="131"/>
        <end position="180"/>
    </location>
</feature>
<dbReference type="Proteomes" id="UP000272025">
    <property type="component" value="Unassembled WGS sequence"/>
</dbReference>
<evidence type="ECO:0000256" key="1">
    <source>
        <dbReference type="SAM" id="MobiDB-lite"/>
    </source>
</evidence>
<organism evidence="2 3">
    <name type="scientific">Sodiomyces alkalinus (strain CBS 110278 / VKM F-3762 / F11)</name>
    <name type="common">Alkaliphilic filamentous fungus</name>
    <dbReference type="NCBI Taxonomy" id="1314773"/>
    <lineage>
        <taxon>Eukaryota</taxon>
        <taxon>Fungi</taxon>
        <taxon>Dikarya</taxon>
        <taxon>Ascomycota</taxon>
        <taxon>Pezizomycotina</taxon>
        <taxon>Sordariomycetes</taxon>
        <taxon>Hypocreomycetidae</taxon>
        <taxon>Glomerellales</taxon>
        <taxon>Plectosphaerellaceae</taxon>
        <taxon>Sodiomyces</taxon>
    </lineage>
</organism>
<evidence type="ECO:0000313" key="2">
    <source>
        <dbReference type="EMBL" id="ROT34633.1"/>
    </source>
</evidence>
<dbReference type="RefSeq" id="XP_028462439.1">
    <property type="nucleotide sequence ID" value="XM_028612729.1"/>
</dbReference>
<feature type="compositionally biased region" description="Basic and acidic residues" evidence="1">
    <location>
        <begin position="850"/>
        <end position="863"/>
    </location>
</feature>
<feature type="compositionally biased region" description="Low complexity" evidence="1">
    <location>
        <begin position="232"/>
        <end position="242"/>
    </location>
</feature>
<feature type="region of interest" description="Disordered" evidence="1">
    <location>
        <begin position="689"/>
        <end position="785"/>
    </location>
</feature>
<evidence type="ECO:0000313" key="3">
    <source>
        <dbReference type="Proteomes" id="UP000272025"/>
    </source>
</evidence>